<evidence type="ECO:0000313" key="1">
    <source>
        <dbReference type="EMBL" id="JAH14818.1"/>
    </source>
</evidence>
<organism evidence="1">
    <name type="scientific">Anguilla anguilla</name>
    <name type="common">European freshwater eel</name>
    <name type="synonym">Muraena anguilla</name>
    <dbReference type="NCBI Taxonomy" id="7936"/>
    <lineage>
        <taxon>Eukaryota</taxon>
        <taxon>Metazoa</taxon>
        <taxon>Chordata</taxon>
        <taxon>Craniata</taxon>
        <taxon>Vertebrata</taxon>
        <taxon>Euteleostomi</taxon>
        <taxon>Actinopterygii</taxon>
        <taxon>Neopterygii</taxon>
        <taxon>Teleostei</taxon>
        <taxon>Anguilliformes</taxon>
        <taxon>Anguillidae</taxon>
        <taxon>Anguilla</taxon>
    </lineage>
</organism>
<reference evidence="1" key="1">
    <citation type="submission" date="2014-11" db="EMBL/GenBank/DDBJ databases">
        <authorList>
            <person name="Amaro Gonzalez C."/>
        </authorList>
    </citation>
    <scope>NUCLEOTIDE SEQUENCE</scope>
</reference>
<sequence length="31" mass="3742">MVIISWIDARHHYIGYKYMVLNKLVSQVLIH</sequence>
<name>A0A0E9QFE8_ANGAN</name>
<proteinExistence type="predicted"/>
<dbReference type="EMBL" id="GBXM01093759">
    <property type="protein sequence ID" value="JAH14818.1"/>
    <property type="molecule type" value="Transcribed_RNA"/>
</dbReference>
<dbReference type="AlphaFoldDB" id="A0A0E9QFE8"/>
<accession>A0A0E9QFE8</accession>
<reference evidence="1" key="2">
    <citation type="journal article" date="2015" name="Fish Shellfish Immunol.">
        <title>Early steps in the European eel (Anguilla anguilla)-Vibrio vulnificus interaction in the gills: Role of the RtxA13 toxin.</title>
        <authorList>
            <person name="Callol A."/>
            <person name="Pajuelo D."/>
            <person name="Ebbesson L."/>
            <person name="Teles M."/>
            <person name="MacKenzie S."/>
            <person name="Amaro C."/>
        </authorList>
    </citation>
    <scope>NUCLEOTIDE SEQUENCE</scope>
</reference>
<protein>
    <submittedName>
        <fullName evidence="1">Uncharacterized protein</fullName>
    </submittedName>
</protein>